<dbReference type="SUPFAM" id="SSF47699">
    <property type="entry name" value="Bifunctional inhibitor/lipid-transfer protein/seed storage 2S albumin"/>
    <property type="match status" value="1"/>
</dbReference>
<protein>
    <recommendedName>
        <fullName evidence="1">Bifunctional inhibitor/plant lipid transfer protein/seed storage helical domain-containing protein</fullName>
    </recommendedName>
</protein>
<dbReference type="Gene3D" id="1.10.110.10">
    <property type="entry name" value="Plant lipid-transfer and hydrophobic proteins"/>
    <property type="match status" value="1"/>
</dbReference>
<dbReference type="InterPro" id="IPR039265">
    <property type="entry name" value="DIR1-like"/>
</dbReference>
<sequence length="133" mass="14084">MSMGSESSSSKKRLTSSSSMVALSLMALIVVAGIDGSIAQLICNVSIEDLMTCRPAVTPPNPPPPTDECCTVLKKADIKCLCKYKHSSLLPALGIDPKLAMELLKSANFLTLLNVNANAIKITIITTKATSYL</sequence>
<evidence type="ECO:0000313" key="3">
    <source>
        <dbReference type="Proteomes" id="UP001341840"/>
    </source>
</evidence>
<dbReference type="PANTHER" id="PTHR33122:SF43">
    <property type="entry name" value="BIFUNCTIONAL INHIBITOR_PLANT LIPID TRANSFER PROTEIN_SEED STORAGE HELICAL DOMAIN-CONTAINING PROTEIN"/>
    <property type="match status" value="1"/>
</dbReference>
<organism evidence="2 3">
    <name type="scientific">Stylosanthes scabra</name>
    <dbReference type="NCBI Taxonomy" id="79078"/>
    <lineage>
        <taxon>Eukaryota</taxon>
        <taxon>Viridiplantae</taxon>
        <taxon>Streptophyta</taxon>
        <taxon>Embryophyta</taxon>
        <taxon>Tracheophyta</taxon>
        <taxon>Spermatophyta</taxon>
        <taxon>Magnoliopsida</taxon>
        <taxon>eudicotyledons</taxon>
        <taxon>Gunneridae</taxon>
        <taxon>Pentapetalae</taxon>
        <taxon>rosids</taxon>
        <taxon>fabids</taxon>
        <taxon>Fabales</taxon>
        <taxon>Fabaceae</taxon>
        <taxon>Papilionoideae</taxon>
        <taxon>50 kb inversion clade</taxon>
        <taxon>dalbergioids sensu lato</taxon>
        <taxon>Dalbergieae</taxon>
        <taxon>Pterocarpus clade</taxon>
        <taxon>Stylosanthes</taxon>
    </lineage>
</organism>
<keyword evidence="3" id="KW-1185">Reference proteome</keyword>
<name>A0ABU6S393_9FABA</name>
<dbReference type="PANTHER" id="PTHR33122">
    <property type="entry name" value="LIPID BINDING PROTEIN-RELATED"/>
    <property type="match status" value="1"/>
</dbReference>
<proteinExistence type="predicted"/>
<evidence type="ECO:0000313" key="2">
    <source>
        <dbReference type="EMBL" id="MED6130897.1"/>
    </source>
</evidence>
<dbReference type="EMBL" id="JASCZI010060424">
    <property type="protein sequence ID" value="MED6130897.1"/>
    <property type="molecule type" value="Genomic_DNA"/>
</dbReference>
<comment type="caution">
    <text evidence="2">The sequence shown here is derived from an EMBL/GenBank/DDBJ whole genome shotgun (WGS) entry which is preliminary data.</text>
</comment>
<dbReference type="Pfam" id="PF14368">
    <property type="entry name" value="LTP_2"/>
    <property type="match status" value="1"/>
</dbReference>
<dbReference type="InterPro" id="IPR044741">
    <property type="entry name" value="NsLTP-like"/>
</dbReference>
<dbReference type="CDD" id="cd04660">
    <property type="entry name" value="nsLTP_like"/>
    <property type="match status" value="1"/>
</dbReference>
<accession>A0ABU6S393</accession>
<dbReference type="InterPro" id="IPR036312">
    <property type="entry name" value="Bifun_inhib/LTP/seed_sf"/>
</dbReference>
<feature type="domain" description="Bifunctional inhibitor/plant lipid transfer protein/seed storage helical" evidence="1">
    <location>
        <begin position="36"/>
        <end position="106"/>
    </location>
</feature>
<reference evidence="2 3" key="1">
    <citation type="journal article" date="2023" name="Plants (Basel)">
        <title>Bridging the Gap: Combining Genomics and Transcriptomics Approaches to Understand Stylosanthes scabra, an Orphan Legume from the Brazilian Caatinga.</title>
        <authorList>
            <person name="Ferreira-Neto J.R.C."/>
            <person name="da Silva M.D."/>
            <person name="Binneck E."/>
            <person name="de Melo N.F."/>
            <person name="da Silva R.H."/>
            <person name="de Melo A.L.T.M."/>
            <person name="Pandolfi V."/>
            <person name="Bustamante F.O."/>
            <person name="Brasileiro-Vidal A.C."/>
            <person name="Benko-Iseppon A.M."/>
        </authorList>
    </citation>
    <scope>NUCLEOTIDE SEQUENCE [LARGE SCALE GENOMIC DNA]</scope>
    <source>
        <tissue evidence="2">Leaves</tissue>
    </source>
</reference>
<gene>
    <name evidence="2" type="ORF">PIB30_004757</name>
</gene>
<evidence type="ECO:0000259" key="1">
    <source>
        <dbReference type="Pfam" id="PF14368"/>
    </source>
</evidence>
<dbReference type="Proteomes" id="UP001341840">
    <property type="component" value="Unassembled WGS sequence"/>
</dbReference>
<dbReference type="InterPro" id="IPR016140">
    <property type="entry name" value="Bifunc_inhib/LTP/seed_store"/>
</dbReference>